<gene>
    <name evidence="7" type="ORF">HHL10_17615</name>
</gene>
<keyword evidence="6" id="KW-0732">Signal</keyword>
<dbReference type="PANTHER" id="PTHR40274">
    <property type="entry name" value="VIRGINIAMYCIN B LYASE"/>
    <property type="match status" value="1"/>
</dbReference>
<dbReference type="InterPro" id="IPR011217">
    <property type="entry name" value="Vgb_bact"/>
</dbReference>
<evidence type="ECO:0000313" key="8">
    <source>
        <dbReference type="Proteomes" id="UP000574067"/>
    </source>
</evidence>
<keyword evidence="4 5" id="KW-0046">Antibiotic resistance</keyword>
<dbReference type="AlphaFoldDB" id="A0A848FFY9"/>
<keyword evidence="3 5" id="KW-0456">Lyase</keyword>
<feature type="signal peptide" evidence="6">
    <location>
        <begin position="1"/>
        <end position="20"/>
    </location>
</feature>
<dbReference type="InterPro" id="IPR015943">
    <property type="entry name" value="WD40/YVTN_repeat-like_dom_sf"/>
</dbReference>
<keyword evidence="2 5" id="KW-0460">Magnesium</keyword>
<evidence type="ECO:0000256" key="5">
    <source>
        <dbReference type="PIRNR" id="PIRNR026412"/>
    </source>
</evidence>
<proteinExistence type="inferred from homology"/>
<dbReference type="EMBL" id="JABBFW010000013">
    <property type="protein sequence ID" value="NML16801.1"/>
    <property type="molecule type" value="Genomic_DNA"/>
</dbReference>
<sequence>MTRRDWLTLTGAALAVPATAAPAAPLPALRSWPLQTPRRTGIHDVAPAPDGGVWFTAQQSGHLGWFDPRSGRSELLPLGERSSPHGVIQGPDGAAWITDSGLDAIVRVRWPQREVTRFPLPEGRRGANLNTAAFDGEGVLWFTGQNGIVGRLDPAQGRMTVREAPRGVGPYGICATPAGEVWYCSLAGSYIAHIDRRGGEPRVVEPPTPRQGARRIWSDSRGRLWVSEWNSGQLSQHDPASGRWRQWRLPGEAPRAYAVYVDERDQVWVSDFGANAVLRFDPEREHFDAWRFPREDANVRQILGRRGEVWLPESGTEHLSMLPTAA</sequence>
<comment type="caution">
    <text evidence="7">The sequence shown here is derived from an EMBL/GenBank/DDBJ whole genome shotgun (WGS) entry which is preliminary data.</text>
</comment>
<dbReference type="InterPro" id="IPR051344">
    <property type="entry name" value="Vgb"/>
</dbReference>
<dbReference type="GO" id="GO:0030288">
    <property type="term" value="C:outer membrane-bounded periplasmic space"/>
    <property type="evidence" value="ECO:0007669"/>
    <property type="project" value="TreeGrafter"/>
</dbReference>
<dbReference type="Gene3D" id="2.130.10.10">
    <property type="entry name" value="YVTN repeat-like/Quinoprotein amine dehydrogenase"/>
    <property type="match status" value="1"/>
</dbReference>
<dbReference type="GO" id="GO:0017001">
    <property type="term" value="P:antibiotic catabolic process"/>
    <property type="evidence" value="ECO:0007669"/>
    <property type="project" value="UniProtKB-UniRule"/>
</dbReference>
<accession>A0A848FFY9</accession>
<comment type="cofactor">
    <cofactor evidence="5">
        <name>Mg(2+)</name>
        <dbReference type="ChEBI" id="CHEBI:18420"/>
    </cofactor>
</comment>
<dbReference type="Proteomes" id="UP000574067">
    <property type="component" value="Unassembled WGS sequence"/>
</dbReference>
<evidence type="ECO:0000256" key="2">
    <source>
        <dbReference type="ARBA" id="ARBA00022842"/>
    </source>
</evidence>
<dbReference type="GO" id="GO:0000287">
    <property type="term" value="F:magnesium ion binding"/>
    <property type="evidence" value="ECO:0007669"/>
    <property type="project" value="UniProtKB-UniRule"/>
</dbReference>
<name>A0A848FFY9_9BURK</name>
<evidence type="ECO:0000256" key="3">
    <source>
        <dbReference type="ARBA" id="ARBA00023239"/>
    </source>
</evidence>
<dbReference type="EC" id="4.2.99.-" evidence="5"/>
<dbReference type="GO" id="GO:0016835">
    <property type="term" value="F:carbon-oxygen lyase activity"/>
    <property type="evidence" value="ECO:0007669"/>
    <property type="project" value="UniProtKB-UniRule"/>
</dbReference>
<comment type="subunit">
    <text evidence="5">Monomer.</text>
</comment>
<evidence type="ECO:0000256" key="6">
    <source>
        <dbReference type="SAM" id="SignalP"/>
    </source>
</evidence>
<reference evidence="7 8" key="1">
    <citation type="submission" date="2020-04" db="EMBL/GenBank/DDBJ databases">
        <title>Azohydromonas sp. isolated from soil.</title>
        <authorList>
            <person name="Dahal R.H."/>
        </authorList>
    </citation>
    <scope>NUCLEOTIDE SEQUENCE [LARGE SCALE GENOMIC DNA]</scope>
    <source>
        <strain evidence="7 8">G-1-1-14</strain>
    </source>
</reference>
<comment type="similarity">
    <text evidence="5">Belongs to the Vgb family.</text>
</comment>
<dbReference type="SUPFAM" id="SSF101898">
    <property type="entry name" value="NHL repeat"/>
    <property type="match status" value="1"/>
</dbReference>
<comment type="function">
    <text evidence="5">Inactivates the type B streptogramin antibiotics by linearizing the lactone ring at the ester linkage, generating a free phenylglycine carboxylate and converting the threonyl moiety into 2-amino-butenoic acid.</text>
</comment>
<feature type="chain" id="PRO_5032415700" description="Virginiamycin B lyase" evidence="6">
    <location>
        <begin position="21"/>
        <end position="326"/>
    </location>
</feature>
<evidence type="ECO:0000313" key="7">
    <source>
        <dbReference type="EMBL" id="NML16801.1"/>
    </source>
</evidence>
<keyword evidence="1 5" id="KW-0479">Metal-binding</keyword>
<protein>
    <recommendedName>
        <fullName evidence="5">Virginiamycin B lyase</fullName>
        <ecNumber evidence="5">4.2.99.-</ecNumber>
    </recommendedName>
    <alternativeName>
        <fullName evidence="5">Streptogramin B lyase</fullName>
    </alternativeName>
</protein>
<keyword evidence="8" id="KW-1185">Reference proteome</keyword>
<dbReference type="GO" id="GO:0046677">
    <property type="term" value="P:response to antibiotic"/>
    <property type="evidence" value="ECO:0007669"/>
    <property type="project" value="UniProtKB-UniRule"/>
</dbReference>
<organism evidence="7 8">
    <name type="scientific">Azohydromonas caseinilytica</name>
    <dbReference type="NCBI Taxonomy" id="2728836"/>
    <lineage>
        <taxon>Bacteria</taxon>
        <taxon>Pseudomonadati</taxon>
        <taxon>Pseudomonadota</taxon>
        <taxon>Betaproteobacteria</taxon>
        <taxon>Burkholderiales</taxon>
        <taxon>Sphaerotilaceae</taxon>
        <taxon>Azohydromonas</taxon>
    </lineage>
</organism>
<dbReference type="Pfam" id="PF24684">
    <property type="entry name" value="Vgb_lyase"/>
    <property type="match status" value="1"/>
</dbReference>
<evidence type="ECO:0000256" key="4">
    <source>
        <dbReference type="ARBA" id="ARBA00023251"/>
    </source>
</evidence>
<evidence type="ECO:0000256" key="1">
    <source>
        <dbReference type="ARBA" id="ARBA00022723"/>
    </source>
</evidence>
<dbReference type="PANTHER" id="PTHR40274:SF3">
    <property type="entry name" value="VIRGINIAMYCIN B LYASE"/>
    <property type="match status" value="1"/>
</dbReference>
<dbReference type="PIRSF" id="PIRSF026412">
    <property type="entry name" value="Streptogrm_lyase"/>
    <property type="match status" value="1"/>
</dbReference>